<dbReference type="AlphaFoldDB" id="A0A7M1VLY5"/>
<keyword evidence="1" id="KW-0812">Transmembrane</keyword>
<feature type="transmembrane region" description="Helical" evidence="1">
    <location>
        <begin position="125"/>
        <end position="148"/>
    </location>
</feature>
<dbReference type="PANTHER" id="PTHR23028:SF53">
    <property type="entry name" value="ACYL_TRANSF_3 DOMAIN-CONTAINING PROTEIN"/>
    <property type="match status" value="1"/>
</dbReference>
<dbReference type="Pfam" id="PF19040">
    <property type="entry name" value="SGNH"/>
    <property type="match status" value="1"/>
</dbReference>
<dbReference type="GO" id="GO:0000271">
    <property type="term" value="P:polysaccharide biosynthetic process"/>
    <property type="evidence" value="ECO:0007669"/>
    <property type="project" value="TreeGrafter"/>
</dbReference>
<dbReference type="InterPro" id="IPR043968">
    <property type="entry name" value="SGNH"/>
</dbReference>
<sequence>MKYRSDIQILRGIAVALVVLYHLNISTIRSGFLGVDMFFVISGFLMGVLYQGKDTISFFQRRAKRLLPAYGITLITTVLASCVLVLPSELDGILTQATASLFLVPNIYFWTQNSYFSAENFNPLLHFWSLGVEIQYYLVFPILVYVFSRCKPAKVIIIILSMIACFALVKISTKSAFFIMPFRVWEFLIGYAAAVSFTTNGQVNKNNATLSIIAICLLLASMFFPVSGGEKSILWGHPGLGALFVCILTFIIIVNGIPKYLVESKIGKILIWLGDRSYSIYLVHFPLILLYTYTPFEVNANFSLSYLEIFTLLAATLLLSVLLYELIEKQKMFKASRKTAIILYTSVALSIVIGSQVPSLMYINEEAKVFFALKDRSNYRCGTLNRLTSPTSPVCELTELDEKDKIENVLLVGNSHADAIKKEFTEVATSQNNRVYFMVSNRPLMVRSDIDVSSVMNIVEEYNINKIVLHYKFHDIKVETIEELLIKTKQENIKVALIEPVPIWDESIPKAVYYNHELSQSIDDYNQVHKDYLNALSMLTDDHFKLFPVSGFFCDEECSFKDEHGNLFYFDSNHLTLSGAKKLKRVIENTLHW</sequence>
<evidence type="ECO:0000256" key="1">
    <source>
        <dbReference type="SAM" id="Phobius"/>
    </source>
</evidence>
<name>A0A7M1VLY5_VIBPH</name>
<evidence type="ECO:0000259" key="2">
    <source>
        <dbReference type="Pfam" id="PF01757"/>
    </source>
</evidence>
<dbReference type="Pfam" id="PF01757">
    <property type="entry name" value="Acyl_transf_3"/>
    <property type="match status" value="1"/>
</dbReference>
<dbReference type="PANTHER" id="PTHR23028">
    <property type="entry name" value="ACETYLTRANSFERASE"/>
    <property type="match status" value="1"/>
</dbReference>
<dbReference type="GO" id="GO:0016747">
    <property type="term" value="F:acyltransferase activity, transferring groups other than amino-acyl groups"/>
    <property type="evidence" value="ECO:0007669"/>
    <property type="project" value="InterPro"/>
</dbReference>
<feature type="transmembrane region" description="Helical" evidence="1">
    <location>
        <begin position="66"/>
        <end position="86"/>
    </location>
</feature>
<accession>A0A7M1VLY5</accession>
<feature type="transmembrane region" description="Helical" evidence="1">
    <location>
        <begin position="339"/>
        <end position="363"/>
    </location>
</feature>
<keyword evidence="1" id="KW-0472">Membrane</keyword>
<dbReference type="EMBL" id="MT898044">
    <property type="protein sequence ID" value="QOS16193.1"/>
    <property type="molecule type" value="Genomic_DNA"/>
</dbReference>
<feature type="transmembrane region" description="Helical" evidence="1">
    <location>
        <begin position="278"/>
        <end position="294"/>
    </location>
</feature>
<protein>
    <submittedName>
        <fullName evidence="4">O-acetyltransferase OatA</fullName>
        <ecNumber evidence="4">2.3.1.-</ecNumber>
    </submittedName>
</protein>
<feature type="domain" description="SGNH" evidence="3">
    <location>
        <begin position="393"/>
        <end position="588"/>
    </location>
</feature>
<reference evidence="4" key="1">
    <citation type="submission" date="2020-08" db="EMBL/GenBank/DDBJ databases">
        <title>Genetic structure, function and evolution of capsule biosynthesis loci in Vibrio parahaemolyticus.</title>
        <authorList>
            <person name="Li L."/>
            <person name="Bian S."/>
        </authorList>
    </citation>
    <scope>NUCLEOTIDE SEQUENCE</scope>
    <source>
        <strain evidence="4">VP356</strain>
    </source>
</reference>
<feature type="transmembrane region" description="Helical" evidence="1">
    <location>
        <begin position="31"/>
        <end position="50"/>
    </location>
</feature>
<feature type="transmembrane region" description="Helical" evidence="1">
    <location>
        <begin position="306"/>
        <end position="327"/>
    </location>
</feature>
<feature type="transmembrane region" description="Helical" evidence="1">
    <location>
        <begin position="209"/>
        <end position="227"/>
    </location>
</feature>
<keyword evidence="4" id="KW-0808">Transferase</keyword>
<dbReference type="SUPFAM" id="SSF52266">
    <property type="entry name" value="SGNH hydrolase"/>
    <property type="match status" value="1"/>
</dbReference>
<evidence type="ECO:0000313" key="4">
    <source>
        <dbReference type="EMBL" id="QOS16193.1"/>
    </source>
</evidence>
<dbReference type="InterPro" id="IPR002656">
    <property type="entry name" value="Acyl_transf_3_dom"/>
</dbReference>
<keyword evidence="4" id="KW-0012">Acyltransferase</keyword>
<dbReference type="InterPro" id="IPR050879">
    <property type="entry name" value="Acyltransferase_3"/>
</dbReference>
<feature type="transmembrane region" description="Helical" evidence="1">
    <location>
        <begin position="155"/>
        <end position="172"/>
    </location>
</feature>
<gene>
    <name evidence="4" type="primary">oatA</name>
    <name evidence="4" type="ORF">VP356_00019</name>
</gene>
<evidence type="ECO:0000259" key="3">
    <source>
        <dbReference type="Pfam" id="PF19040"/>
    </source>
</evidence>
<proteinExistence type="predicted"/>
<feature type="transmembrane region" description="Helical" evidence="1">
    <location>
        <begin position="239"/>
        <end position="257"/>
    </location>
</feature>
<feature type="domain" description="Acyltransferase 3" evidence="2">
    <location>
        <begin position="6"/>
        <end position="324"/>
    </location>
</feature>
<organism evidence="4">
    <name type="scientific">Vibrio parahaemolyticus</name>
    <dbReference type="NCBI Taxonomy" id="670"/>
    <lineage>
        <taxon>Bacteria</taxon>
        <taxon>Pseudomonadati</taxon>
        <taxon>Pseudomonadota</taxon>
        <taxon>Gammaproteobacteria</taxon>
        <taxon>Vibrionales</taxon>
        <taxon>Vibrionaceae</taxon>
        <taxon>Vibrio</taxon>
    </lineage>
</organism>
<dbReference type="GO" id="GO:0016020">
    <property type="term" value="C:membrane"/>
    <property type="evidence" value="ECO:0007669"/>
    <property type="project" value="TreeGrafter"/>
</dbReference>
<dbReference type="EC" id="2.3.1.-" evidence="4"/>
<feature type="transmembrane region" description="Helical" evidence="1">
    <location>
        <begin position="7"/>
        <end position="25"/>
    </location>
</feature>
<keyword evidence="1" id="KW-1133">Transmembrane helix</keyword>